<dbReference type="PANTHER" id="PTHR43649:SF30">
    <property type="entry name" value="ABC TRANSPORTER SUBSTRATE-BINDING PROTEIN"/>
    <property type="match status" value="1"/>
</dbReference>
<name>A0A437M2R2_9PROT</name>
<dbReference type="InterPro" id="IPR050490">
    <property type="entry name" value="Bact_solute-bd_prot1"/>
</dbReference>
<evidence type="ECO:0000313" key="4">
    <source>
        <dbReference type="EMBL" id="RVT91999.1"/>
    </source>
</evidence>
<dbReference type="CDD" id="cd14748">
    <property type="entry name" value="PBP2_UgpB"/>
    <property type="match status" value="1"/>
</dbReference>
<accession>A0A437M2R2</accession>
<evidence type="ECO:0000313" key="5">
    <source>
        <dbReference type="Proteomes" id="UP000282957"/>
    </source>
</evidence>
<comment type="similarity">
    <text evidence="2">Belongs to the bacterial solute-binding protein 1 family.</text>
</comment>
<evidence type="ECO:0000256" key="2">
    <source>
        <dbReference type="ARBA" id="ARBA00008520"/>
    </source>
</evidence>
<dbReference type="OrthoDB" id="2509690at2"/>
<evidence type="ECO:0000256" key="3">
    <source>
        <dbReference type="SAM" id="SignalP"/>
    </source>
</evidence>
<keyword evidence="5" id="KW-1185">Reference proteome</keyword>
<protein>
    <submittedName>
        <fullName evidence="4">ABC transporter substrate-binding protein</fullName>
    </submittedName>
</protein>
<dbReference type="Pfam" id="PF13416">
    <property type="entry name" value="SBP_bac_8"/>
    <property type="match status" value="1"/>
</dbReference>
<dbReference type="GO" id="GO:0042597">
    <property type="term" value="C:periplasmic space"/>
    <property type="evidence" value="ECO:0007669"/>
    <property type="project" value="UniProtKB-SubCell"/>
</dbReference>
<comment type="subcellular location">
    <subcellularLocation>
        <location evidence="1">Periplasm</location>
    </subcellularLocation>
</comment>
<gene>
    <name evidence="4" type="ORF">EOD42_19875</name>
</gene>
<feature type="signal peptide" evidence="3">
    <location>
        <begin position="1"/>
        <end position="21"/>
    </location>
</feature>
<dbReference type="AlphaFoldDB" id="A0A437M2R2"/>
<evidence type="ECO:0000256" key="1">
    <source>
        <dbReference type="ARBA" id="ARBA00004418"/>
    </source>
</evidence>
<dbReference type="Gene3D" id="3.40.190.10">
    <property type="entry name" value="Periplasmic binding protein-like II"/>
    <property type="match status" value="2"/>
</dbReference>
<dbReference type="EMBL" id="SACL01000008">
    <property type="protein sequence ID" value="RVT91999.1"/>
    <property type="molecule type" value="Genomic_DNA"/>
</dbReference>
<keyword evidence="3" id="KW-0732">Signal</keyword>
<dbReference type="Proteomes" id="UP000282957">
    <property type="component" value="Unassembled WGS sequence"/>
</dbReference>
<comment type="caution">
    <text evidence="4">The sequence shown here is derived from an EMBL/GenBank/DDBJ whole genome shotgun (WGS) entry which is preliminary data.</text>
</comment>
<dbReference type="SUPFAM" id="SSF53850">
    <property type="entry name" value="Periplasmic binding protein-like II"/>
    <property type="match status" value="1"/>
</dbReference>
<dbReference type="PANTHER" id="PTHR43649">
    <property type="entry name" value="ARABINOSE-BINDING PROTEIN-RELATED"/>
    <property type="match status" value="1"/>
</dbReference>
<dbReference type="InterPro" id="IPR006059">
    <property type="entry name" value="SBP"/>
</dbReference>
<dbReference type="RefSeq" id="WP_127789328.1">
    <property type="nucleotide sequence ID" value="NZ_SACL01000008.1"/>
</dbReference>
<sequence>MHRRSILMGSAALAVPTIARAANVEVTVLYSQPGLYKEAHETIVREFAKREPSITVRLLAPTRAYEEAASAVLRGAVTNSIPDVVYNGTNLLHLFVDRRLAVPLDPYIAADEGFARDGYIPAMLSTGHLGGHQYAVPFALSTPITFYNEQLVRRAGLDPDAPPADWPGMLDWAQRITALGAPAKGIDIKWQTTGNYLFQALLFSHGGKLLSEDGKRVGFDSPEGLRSFQLLREMVTRGGMADATAEQAMQDFIAGNIGMHLTSSANLNTLMAQIGERYTLRTAPFPVPNPDARIVSGGAAATLFSRTEDKRQAAYKYIRFATGPIGQTIMVNHIGYLPCSRVAIETPELLGNYYARDRNTRTSLSQLPRATGWLGFPGPNSLKAIDAVYAAMEATVAGRSTPEQALARSVEQVNALLPR</sequence>
<reference evidence="4 5" key="1">
    <citation type="submission" date="2019-01" db="EMBL/GenBank/DDBJ databases">
        <authorList>
            <person name="Chen W.-M."/>
        </authorList>
    </citation>
    <scope>NUCLEOTIDE SEQUENCE [LARGE SCALE GENOMIC DNA]</scope>
    <source>
        <strain evidence="4 5">CCP-6</strain>
    </source>
</reference>
<organism evidence="4 5">
    <name type="scientific">Rhodovarius crocodyli</name>
    <dbReference type="NCBI Taxonomy" id="1979269"/>
    <lineage>
        <taxon>Bacteria</taxon>
        <taxon>Pseudomonadati</taxon>
        <taxon>Pseudomonadota</taxon>
        <taxon>Alphaproteobacteria</taxon>
        <taxon>Acetobacterales</taxon>
        <taxon>Roseomonadaceae</taxon>
        <taxon>Rhodovarius</taxon>
    </lineage>
</organism>
<feature type="chain" id="PRO_5019465908" evidence="3">
    <location>
        <begin position="22"/>
        <end position="419"/>
    </location>
</feature>
<proteinExistence type="inferred from homology"/>